<keyword evidence="13" id="KW-1185">Reference proteome</keyword>
<dbReference type="FunFam" id="2.60.40.60:FF:000020">
    <property type="entry name" value="Dachsous cadherin-related 1b"/>
    <property type="match status" value="1"/>
</dbReference>
<keyword evidence="4 11" id="KW-0732">Signal</keyword>
<keyword evidence="9" id="KW-0325">Glycoprotein</keyword>
<dbReference type="GO" id="GO:0005509">
    <property type="term" value="F:calcium ion binding"/>
    <property type="evidence" value="ECO:0007669"/>
    <property type="project" value="UniProtKB-UniRule"/>
</dbReference>
<feature type="domain" description="Cadherin" evidence="12">
    <location>
        <begin position="342"/>
        <end position="449"/>
    </location>
</feature>
<evidence type="ECO:0000256" key="2">
    <source>
        <dbReference type="ARBA" id="ARBA00022475"/>
    </source>
</evidence>
<dbReference type="InterPro" id="IPR002126">
    <property type="entry name" value="Cadherin-like_dom"/>
</dbReference>
<feature type="domain" description="Cadherin" evidence="12">
    <location>
        <begin position="229"/>
        <end position="350"/>
    </location>
</feature>
<proteinExistence type="predicted"/>
<dbReference type="PANTHER" id="PTHR24026:SF126">
    <property type="entry name" value="PROTOCADHERIN FAT 4"/>
    <property type="match status" value="1"/>
</dbReference>
<dbReference type="InterPro" id="IPR015919">
    <property type="entry name" value="Cadherin-like_sf"/>
</dbReference>
<dbReference type="GO" id="GO:0007411">
    <property type="term" value="P:axon guidance"/>
    <property type="evidence" value="ECO:0007669"/>
    <property type="project" value="UniProtKB-ARBA"/>
</dbReference>
<sequence length="677" mass="73269">MRCLLALVLACVFSRILGELERTFRVPESAPAGHIVGNLQNSPSAPDKVNFYVVFPPESGVEDALAVSDTTGEIRTRSALDYETKSSYVFLAIPTDGSAGIRVTVAVIDENDNAPIFPVPSIDVQLSEYARVNAEMPLPSATDADFDNFGVQEYRIASGNVNNAFRLATRKLNGILYVDLIVNAELDREYRDRYQLTVEAVDGGNPPKVGQLLVNVSIIDANDNPPQFSQPRYLAHIERNTTVGSAVIAVSATDADIGPNGQVEYRLLPNPGDSHKRFSIDPKSGIISLAEPLADQPAVKNYELLVVARDFGQPLPLESTAFVTVTIMNNKDSAAKIRTIFLSQDSTPTVSEGAQIGDMVARFSVDWDGREHERAARSTVNMTLSGGGTFFTLQAADAAVFVLIVAKRLDRETLSAFDLMIIATDSNGRLAHQNVTLLVTDVNDNAPRFTESHYEAEVREKSPKGSSVLRVTASDADEGDNARVSYSLSASAPFDQWFHIDADTGLITSLHAVDCEVSAKPELVVVASDHGHPPLSTKAKIVVSVLDVNDNSPLFEKSVYNASLAEDTEVGTCFLKVGLLFIVLSVESSATRVGARGWGRSTVACGHLEWVPNAKQMGRRAVRLRPCGAIIPDLVDDGQWGAAARSEKSDRDRLFSSAGLRSFLPRLVLDAADVVRR</sequence>
<dbReference type="AlphaFoldDB" id="A0A914VXQ2"/>
<reference evidence="14" key="1">
    <citation type="submission" date="2022-11" db="UniProtKB">
        <authorList>
            <consortium name="WormBaseParasite"/>
        </authorList>
    </citation>
    <scope>IDENTIFICATION</scope>
</reference>
<dbReference type="GO" id="GO:0005886">
    <property type="term" value="C:plasma membrane"/>
    <property type="evidence" value="ECO:0007669"/>
    <property type="project" value="UniProtKB-SubCell"/>
</dbReference>
<evidence type="ECO:0000256" key="6">
    <source>
        <dbReference type="ARBA" id="ARBA00022837"/>
    </source>
</evidence>
<name>A0A914VXQ2_9BILA</name>
<evidence type="ECO:0000256" key="3">
    <source>
        <dbReference type="ARBA" id="ARBA00022692"/>
    </source>
</evidence>
<evidence type="ECO:0000256" key="4">
    <source>
        <dbReference type="ARBA" id="ARBA00022729"/>
    </source>
</evidence>
<feature type="domain" description="Cadherin" evidence="12">
    <location>
        <begin position="118"/>
        <end position="228"/>
    </location>
</feature>
<dbReference type="FunFam" id="2.60.40.60:FF:000007">
    <property type="entry name" value="Protocadherin alpha 2"/>
    <property type="match status" value="1"/>
</dbReference>
<dbReference type="Proteomes" id="UP000887566">
    <property type="component" value="Unplaced"/>
</dbReference>
<feature type="domain" description="Cadherin" evidence="12">
    <location>
        <begin position="18"/>
        <end position="117"/>
    </location>
</feature>
<dbReference type="FunFam" id="2.60.40.60:FF:000033">
    <property type="entry name" value="FAT atypical cadherin 1"/>
    <property type="match status" value="1"/>
</dbReference>
<dbReference type="PROSITE" id="PS50268">
    <property type="entry name" value="CADHERIN_2"/>
    <property type="match status" value="5"/>
</dbReference>
<keyword evidence="5" id="KW-0677">Repeat</keyword>
<evidence type="ECO:0000313" key="13">
    <source>
        <dbReference type="Proteomes" id="UP000887566"/>
    </source>
</evidence>
<feature type="signal peptide" evidence="11">
    <location>
        <begin position="1"/>
        <end position="18"/>
    </location>
</feature>
<dbReference type="Pfam" id="PF00028">
    <property type="entry name" value="Cadherin"/>
    <property type="match status" value="3"/>
</dbReference>
<feature type="domain" description="Cadherin" evidence="12">
    <location>
        <begin position="450"/>
        <end position="555"/>
    </location>
</feature>
<evidence type="ECO:0000256" key="9">
    <source>
        <dbReference type="ARBA" id="ARBA00023180"/>
    </source>
</evidence>
<evidence type="ECO:0000256" key="7">
    <source>
        <dbReference type="ARBA" id="ARBA00022989"/>
    </source>
</evidence>
<keyword evidence="8" id="KW-0472">Membrane</keyword>
<dbReference type="Gene3D" id="2.60.40.60">
    <property type="entry name" value="Cadherins"/>
    <property type="match status" value="6"/>
</dbReference>
<evidence type="ECO:0000256" key="8">
    <source>
        <dbReference type="ARBA" id="ARBA00023136"/>
    </source>
</evidence>
<dbReference type="CDD" id="cd11304">
    <property type="entry name" value="Cadherin_repeat"/>
    <property type="match status" value="4"/>
</dbReference>
<evidence type="ECO:0000256" key="11">
    <source>
        <dbReference type="SAM" id="SignalP"/>
    </source>
</evidence>
<keyword evidence="3" id="KW-0812">Transmembrane</keyword>
<dbReference type="SMART" id="SM00112">
    <property type="entry name" value="CA"/>
    <property type="match status" value="5"/>
</dbReference>
<dbReference type="PANTHER" id="PTHR24026">
    <property type="entry name" value="FAT ATYPICAL CADHERIN-RELATED"/>
    <property type="match status" value="1"/>
</dbReference>
<keyword evidence="2" id="KW-1003">Cell membrane</keyword>
<evidence type="ECO:0000256" key="10">
    <source>
        <dbReference type="PROSITE-ProRule" id="PRU00043"/>
    </source>
</evidence>
<evidence type="ECO:0000259" key="12">
    <source>
        <dbReference type="PROSITE" id="PS50268"/>
    </source>
</evidence>
<dbReference type="InterPro" id="IPR020894">
    <property type="entry name" value="Cadherin_CS"/>
</dbReference>
<feature type="chain" id="PRO_5037574753" evidence="11">
    <location>
        <begin position="19"/>
        <end position="677"/>
    </location>
</feature>
<dbReference type="GO" id="GO:0007156">
    <property type="term" value="P:homophilic cell adhesion via plasma membrane adhesion molecules"/>
    <property type="evidence" value="ECO:0007669"/>
    <property type="project" value="InterPro"/>
</dbReference>
<comment type="subcellular location">
    <subcellularLocation>
        <location evidence="1">Cell membrane</location>
        <topology evidence="1">Single-pass type I membrane protein</topology>
    </subcellularLocation>
</comment>
<dbReference type="WBParaSite" id="PSAMB.scaffold25size111298.g890.t1">
    <property type="protein sequence ID" value="PSAMB.scaffold25size111298.g890.t1"/>
    <property type="gene ID" value="PSAMB.scaffold25size111298.g890"/>
</dbReference>
<protein>
    <submittedName>
        <fullName evidence="14">Cadherin domain-containing protein</fullName>
    </submittedName>
</protein>
<keyword evidence="7" id="KW-1133">Transmembrane helix</keyword>
<keyword evidence="6 10" id="KW-0106">Calcium</keyword>
<evidence type="ECO:0000313" key="14">
    <source>
        <dbReference type="WBParaSite" id="PSAMB.scaffold25size111298.g890.t1"/>
    </source>
</evidence>
<dbReference type="SUPFAM" id="SSF49313">
    <property type="entry name" value="Cadherin-like"/>
    <property type="match status" value="5"/>
</dbReference>
<dbReference type="PROSITE" id="PS00232">
    <property type="entry name" value="CADHERIN_1"/>
    <property type="match status" value="2"/>
</dbReference>
<evidence type="ECO:0000256" key="5">
    <source>
        <dbReference type="ARBA" id="ARBA00022737"/>
    </source>
</evidence>
<accession>A0A914VXQ2</accession>
<dbReference type="PRINTS" id="PR00205">
    <property type="entry name" value="CADHERIN"/>
</dbReference>
<evidence type="ECO:0000256" key="1">
    <source>
        <dbReference type="ARBA" id="ARBA00004251"/>
    </source>
</evidence>
<organism evidence="13 14">
    <name type="scientific">Plectus sambesii</name>
    <dbReference type="NCBI Taxonomy" id="2011161"/>
    <lineage>
        <taxon>Eukaryota</taxon>
        <taxon>Metazoa</taxon>
        <taxon>Ecdysozoa</taxon>
        <taxon>Nematoda</taxon>
        <taxon>Chromadorea</taxon>
        <taxon>Plectida</taxon>
        <taxon>Plectina</taxon>
        <taxon>Plectoidea</taxon>
        <taxon>Plectidae</taxon>
        <taxon>Plectus</taxon>
    </lineage>
</organism>